<reference evidence="4" key="1">
    <citation type="journal article" date="2019" name="Int. J. Syst. Evol. Microbiol.">
        <title>The Global Catalogue of Microorganisms (GCM) 10K type strain sequencing project: providing services to taxonomists for standard genome sequencing and annotation.</title>
        <authorList>
            <consortium name="The Broad Institute Genomics Platform"/>
            <consortium name="The Broad Institute Genome Sequencing Center for Infectious Disease"/>
            <person name="Wu L."/>
            <person name="Ma J."/>
        </authorList>
    </citation>
    <scope>NUCLEOTIDE SEQUENCE [LARGE SCALE GENOMIC DNA]</scope>
    <source>
        <strain evidence="4">JCM 9933</strain>
    </source>
</reference>
<dbReference type="InterPro" id="IPR026289">
    <property type="entry name" value="SBP_TakP-like"/>
</dbReference>
<gene>
    <name evidence="3" type="ORF">GCM10009416_40780</name>
</gene>
<dbReference type="PANTHER" id="PTHR33376:SF5">
    <property type="entry name" value="EXTRACYTOPLASMIC SOLUTE RECEPTOR PROTEIN"/>
    <property type="match status" value="1"/>
</dbReference>
<accession>A0ABP3QW12</accession>
<feature type="chain" id="PRO_5045552301" evidence="2">
    <location>
        <begin position="24"/>
        <end position="360"/>
    </location>
</feature>
<dbReference type="Gene3D" id="3.40.190.10">
    <property type="entry name" value="Periplasmic binding protein-like II"/>
    <property type="match status" value="1"/>
</dbReference>
<dbReference type="InterPro" id="IPR038404">
    <property type="entry name" value="TRAP_DctP_sf"/>
</dbReference>
<organism evidence="3 4">
    <name type="scientific">Craurococcus roseus</name>
    <dbReference type="NCBI Taxonomy" id="77585"/>
    <lineage>
        <taxon>Bacteria</taxon>
        <taxon>Pseudomonadati</taxon>
        <taxon>Pseudomonadota</taxon>
        <taxon>Alphaproteobacteria</taxon>
        <taxon>Acetobacterales</taxon>
        <taxon>Acetobacteraceae</taxon>
        <taxon>Craurococcus</taxon>
    </lineage>
</organism>
<dbReference type="InterPro" id="IPR018389">
    <property type="entry name" value="DctP_fam"/>
</dbReference>
<dbReference type="Pfam" id="PF03480">
    <property type="entry name" value="DctP"/>
    <property type="match status" value="1"/>
</dbReference>
<dbReference type="EMBL" id="BAAAFZ010000067">
    <property type="protein sequence ID" value="GAA0598447.1"/>
    <property type="molecule type" value="Genomic_DNA"/>
</dbReference>
<dbReference type="Gene3D" id="3.40.190.170">
    <property type="entry name" value="Bacterial extracellular solute-binding protein, family 7"/>
    <property type="match status" value="1"/>
</dbReference>
<evidence type="ECO:0000313" key="3">
    <source>
        <dbReference type="EMBL" id="GAA0598447.1"/>
    </source>
</evidence>
<evidence type="ECO:0000256" key="1">
    <source>
        <dbReference type="ARBA" id="ARBA00022729"/>
    </source>
</evidence>
<keyword evidence="4" id="KW-1185">Reference proteome</keyword>
<dbReference type="PIRSF" id="PIRSF039026">
    <property type="entry name" value="SiaP"/>
    <property type="match status" value="1"/>
</dbReference>
<dbReference type="PANTHER" id="PTHR33376">
    <property type="match status" value="1"/>
</dbReference>
<keyword evidence="1 2" id="KW-0732">Signal</keyword>
<evidence type="ECO:0000313" key="4">
    <source>
        <dbReference type="Proteomes" id="UP001501588"/>
    </source>
</evidence>
<dbReference type="RefSeq" id="WP_343897246.1">
    <property type="nucleotide sequence ID" value="NZ_BAAAFZ010000067.1"/>
</dbReference>
<evidence type="ECO:0000256" key="2">
    <source>
        <dbReference type="SAM" id="SignalP"/>
    </source>
</evidence>
<protein>
    <submittedName>
        <fullName evidence="3">TRAP transporter substrate-binding protein</fullName>
    </submittedName>
</protein>
<name>A0ABP3QW12_9PROT</name>
<feature type="signal peptide" evidence="2">
    <location>
        <begin position="1"/>
        <end position="23"/>
    </location>
</feature>
<dbReference type="Proteomes" id="UP001501588">
    <property type="component" value="Unassembled WGS sequence"/>
</dbReference>
<proteinExistence type="predicted"/>
<sequence length="360" mass="40108">MNRRSFVAAGAAAAPVLAAPAIAQTLNPEVRWRMQSSFGRNLDILFFGAEQISKRVAELTDNRFQIRAFPAGEIAPALQVLDAVQNGTIECGQTPLYWYIGKDPALTFFTSIPFGGNFRQQGAWMKRGGGNELCSEMLREFNCVGFLLGDTGTQMGGWFRNEIRSLSDLNGLKFRIAGMGGQVFQRLGASPALIAGADVYPALERGTIDAAEWVGPHDDEKLGFNRVARFYYAPGFWEPCARGHMVINQRAWDPLPDAYKTAIQVACAEVELEMVARYDAANPVALRRLVGGGAQLRAWPREVMQAAWRVGHELMEENASKNARFKRIWDSYRPFRDDQFQWFRLADSAYDAFAFSAAAR</sequence>
<comment type="caution">
    <text evidence="3">The sequence shown here is derived from an EMBL/GenBank/DDBJ whole genome shotgun (WGS) entry which is preliminary data.</text>
</comment>